<evidence type="ECO:0000256" key="6">
    <source>
        <dbReference type="ARBA" id="ARBA00047188"/>
    </source>
</evidence>
<dbReference type="InterPro" id="IPR000835">
    <property type="entry name" value="HTH_MarR-typ"/>
</dbReference>
<dbReference type="GO" id="GO:0003677">
    <property type="term" value="F:DNA binding"/>
    <property type="evidence" value="ECO:0007669"/>
    <property type="project" value="UniProtKB-KW"/>
</dbReference>
<keyword evidence="2" id="KW-0805">Transcription regulation</keyword>
<accession>A0A5D4TG88</accession>
<sequence>MSFNVKELNKYWTDIYFHLHYPHKEKITHQVIRILQLVEKKPNIGINEVACYLDVSHNTASENVKRIIERNYLMKERDPSDERKVILKLTDIGREVLQRNTSLDESKLTDIWESMSSTEKSLVESAFKILRERAKNVSVD</sequence>
<dbReference type="SMART" id="SM00347">
    <property type="entry name" value="HTH_MARR"/>
    <property type="match status" value="1"/>
</dbReference>
<dbReference type="RefSeq" id="WP_148978111.1">
    <property type="nucleotide sequence ID" value="NZ_JBNILI010000001.1"/>
</dbReference>
<dbReference type="Pfam" id="PF22381">
    <property type="entry name" value="Staph_reg_Sar_Rot"/>
    <property type="match status" value="1"/>
</dbReference>
<evidence type="ECO:0000256" key="4">
    <source>
        <dbReference type="ARBA" id="ARBA00023163"/>
    </source>
</evidence>
<keyword evidence="4" id="KW-0804">Transcription</keyword>
<dbReference type="AlphaFoldDB" id="A0A5D4TG88"/>
<feature type="domain" description="HTH marR-type" evidence="8">
    <location>
        <begin position="1"/>
        <end position="132"/>
    </location>
</feature>
<evidence type="ECO:0000259" key="8">
    <source>
        <dbReference type="PROSITE" id="PS50995"/>
    </source>
</evidence>
<evidence type="ECO:0000256" key="2">
    <source>
        <dbReference type="ARBA" id="ARBA00023015"/>
    </source>
</evidence>
<dbReference type="GO" id="GO:0005737">
    <property type="term" value="C:cytoplasm"/>
    <property type="evidence" value="ECO:0007669"/>
    <property type="project" value="UniProtKB-SubCell"/>
</dbReference>
<evidence type="ECO:0000256" key="1">
    <source>
        <dbReference type="ARBA" id="ARBA00004496"/>
    </source>
</evidence>
<evidence type="ECO:0000256" key="5">
    <source>
        <dbReference type="ARBA" id="ARBA00046337"/>
    </source>
</evidence>
<comment type="caution">
    <text evidence="9">The sequence shown here is derived from an EMBL/GenBank/DDBJ whole genome shotgun (WGS) entry which is preliminary data.</text>
</comment>
<dbReference type="SUPFAM" id="SSF46785">
    <property type="entry name" value="Winged helix' DNA-binding domain"/>
    <property type="match status" value="1"/>
</dbReference>
<dbReference type="PROSITE" id="PS50995">
    <property type="entry name" value="HTH_MARR_2"/>
    <property type="match status" value="1"/>
</dbReference>
<dbReference type="EMBL" id="VTET01000001">
    <property type="protein sequence ID" value="TYS74285.1"/>
    <property type="molecule type" value="Genomic_DNA"/>
</dbReference>
<dbReference type="OrthoDB" id="2376601at2"/>
<evidence type="ECO:0000313" key="10">
    <source>
        <dbReference type="Proteomes" id="UP000324517"/>
    </source>
</evidence>
<dbReference type="PANTHER" id="PTHR42756:SF1">
    <property type="entry name" value="TRANSCRIPTIONAL REPRESSOR OF EMRAB OPERON"/>
    <property type="match status" value="1"/>
</dbReference>
<dbReference type="Gene3D" id="1.10.10.10">
    <property type="entry name" value="Winged helix-like DNA-binding domain superfamily/Winged helix DNA-binding domain"/>
    <property type="match status" value="1"/>
</dbReference>
<organism evidence="9 10">
    <name type="scientific">Sutcliffiella horikoshii</name>
    <dbReference type="NCBI Taxonomy" id="79883"/>
    <lineage>
        <taxon>Bacteria</taxon>
        <taxon>Bacillati</taxon>
        <taxon>Bacillota</taxon>
        <taxon>Bacilli</taxon>
        <taxon>Bacillales</taxon>
        <taxon>Bacillaceae</taxon>
        <taxon>Sutcliffiella</taxon>
    </lineage>
</organism>
<evidence type="ECO:0000256" key="3">
    <source>
        <dbReference type="ARBA" id="ARBA00023125"/>
    </source>
</evidence>
<dbReference type="Proteomes" id="UP000324517">
    <property type="component" value="Unassembled WGS sequence"/>
</dbReference>
<keyword evidence="3" id="KW-0238">DNA-binding</keyword>
<dbReference type="InterPro" id="IPR055166">
    <property type="entry name" value="Transc_reg_Sar_Rot_HTH"/>
</dbReference>
<dbReference type="GO" id="GO:0003700">
    <property type="term" value="F:DNA-binding transcription factor activity"/>
    <property type="evidence" value="ECO:0007669"/>
    <property type="project" value="InterPro"/>
</dbReference>
<reference evidence="9 10" key="1">
    <citation type="submission" date="2019-08" db="EMBL/GenBank/DDBJ databases">
        <title>Bacillus genomes from the desert of Cuatro Cienegas, Coahuila.</title>
        <authorList>
            <person name="Olmedo-Alvarez G."/>
        </authorList>
    </citation>
    <scope>NUCLEOTIDE SEQUENCE [LARGE SCALE GENOMIC DNA]</scope>
    <source>
        <strain evidence="9 10">CH98b_3T</strain>
    </source>
</reference>
<proteinExistence type="inferred from homology"/>
<gene>
    <name evidence="9" type="ORF">FZC75_00840</name>
</gene>
<dbReference type="PANTHER" id="PTHR42756">
    <property type="entry name" value="TRANSCRIPTIONAL REGULATOR, MARR"/>
    <property type="match status" value="1"/>
</dbReference>
<evidence type="ECO:0000313" key="9">
    <source>
        <dbReference type="EMBL" id="TYS74285.1"/>
    </source>
</evidence>
<evidence type="ECO:0000256" key="7">
    <source>
        <dbReference type="ARBA" id="ARBA00047207"/>
    </source>
</evidence>
<dbReference type="InterPro" id="IPR036390">
    <property type="entry name" value="WH_DNA-bd_sf"/>
</dbReference>
<name>A0A5D4TG88_9BACI</name>
<comment type="subcellular location">
    <subcellularLocation>
        <location evidence="1">Cytoplasm</location>
    </subcellularLocation>
</comment>
<protein>
    <recommendedName>
        <fullName evidence="6">HTH-type transcriptional regulator SarZ</fullName>
    </recommendedName>
    <alternativeName>
        <fullName evidence="7">Staphylococcal accessory regulator Z</fullName>
    </alternativeName>
</protein>
<comment type="similarity">
    <text evidence="5">Belongs to the SarZ family.</text>
</comment>
<dbReference type="InterPro" id="IPR036388">
    <property type="entry name" value="WH-like_DNA-bd_sf"/>
</dbReference>